<dbReference type="RefSeq" id="WP_164338830.1">
    <property type="nucleotide sequence ID" value="NZ_JAAGMD010000097.1"/>
</dbReference>
<dbReference type="PANTHER" id="PTHR35535">
    <property type="entry name" value="HEAT SHOCK PROTEIN HSLJ"/>
    <property type="match status" value="1"/>
</dbReference>
<protein>
    <submittedName>
        <fullName evidence="3">META domain-containing protein</fullName>
    </submittedName>
</protein>
<dbReference type="InterPro" id="IPR053147">
    <property type="entry name" value="Hsp_HslJ-like"/>
</dbReference>
<keyword evidence="1" id="KW-0732">Signal</keyword>
<accession>A0A6G3QPJ5</accession>
<evidence type="ECO:0000313" key="3">
    <source>
        <dbReference type="EMBL" id="NEA85127.1"/>
    </source>
</evidence>
<reference evidence="3" key="1">
    <citation type="submission" date="2020-01" db="EMBL/GenBank/DDBJ databases">
        <title>Insect and environment-associated Actinomycetes.</title>
        <authorList>
            <person name="Currrie C."/>
            <person name="Chevrette M."/>
            <person name="Carlson C."/>
            <person name="Stubbendieck R."/>
            <person name="Wendt-Pienkowski E."/>
        </authorList>
    </citation>
    <scope>NUCLEOTIDE SEQUENCE</scope>
    <source>
        <strain evidence="3">SID14436</strain>
    </source>
</reference>
<evidence type="ECO:0000259" key="2">
    <source>
        <dbReference type="Pfam" id="PF03724"/>
    </source>
</evidence>
<feature type="domain" description="DUF306" evidence="2">
    <location>
        <begin position="158"/>
        <end position="256"/>
    </location>
</feature>
<dbReference type="PROSITE" id="PS51257">
    <property type="entry name" value="PROKAR_LIPOPROTEIN"/>
    <property type="match status" value="1"/>
</dbReference>
<organism evidence="3">
    <name type="scientific">Streptomyces sp. SID14436</name>
    <dbReference type="NCBI Taxonomy" id="2706070"/>
    <lineage>
        <taxon>Bacteria</taxon>
        <taxon>Bacillati</taxon>
        <taxon>Actinomycetota</taxon>
        <taxon>Actinomycetes</taxon>
        <taxon>Kitasatosporales</taxon>
        <taxon>Streptomycetaceae</taxon>
        <taxon>Streptomyces</taxon>
    </lineage>
</organism>
<dbReference type="Pfam" id="PF03724">
    <property type="entry name" value="META"/>
    <property type="match status" value="2"/>
</dbReference>
<feature type="signal peptide" evidence="1">
    <location>
        <begin position="1"/>
        <end position="25"/>
    </location>
</feature>
<proteinExistence type="predicted"/>
<dbReference type="EMBL" id="JAAGMD010000097">
    <property type="protein sequence ID" value="NEA85127.1"/>
    <property type="molecule type" value="Genomic_DNA"/>
</dbReference>
<dbReference type="InterPro" id="IPR038670">
    <property type="entry name" value="HslJ-like_sf"/>
</dbReference>
<dbReference type="PANTHER" id="PTHR35535:SF2">
    <property type="entry name" value="DUF306 DOMAIN-CONTAINING PROTEIN"/>
    <property type="match status" value="1"/>
</dbReference>
<sequence length="262" mass="27453">MYTQRYRNRLLGAAAVAVLVPFAAACGGERADGGGSGSARAEPPVTGVRWSVDSVTDDGSTLRAPSDAHLTIDDGGKAEGSYGCNRFRGEAAFEGDRVRFSGAESTAMACPEPLMEFESRLAAVLEGGALGTSVRGDRLTLTGDDGTSVRLSRAEDAPLHGTRWTVALPDADGRAHLTFDREEGTVSGSTGCNNVSAEATVRDGHITLGTPATTRMMCEDSLMDVEKTVLGLFDGPVGYRIEYRNLTLTSDNGVDVPAFAAK</sequence>
<dbReference type="InterPro" id="IPR005184">
    <property type="entry name" value="DUF306_Meta_HslJ"/>
</dbReference>
<dbReference type="Gene3D" id="2.40.128.270">
    <property type="match status" value="2"/>
</dbReference>
<feature type="chain" id="PRO_5039174568" evidence="1">
    <location>
        <begin position="26"/>
        <end position="262"/>
    </location>
</feature>
<comment type="caution">
    <text evidence="3">The sequence shown here is derived from an EMBL/GenBank/DDBJ whole genome shotgun (WGS) entry which is preliminary data.</text>
</comment>
<dbReference type="AlphaFoldDB" id="A0A6G3QPJ5"/>
<gene>
    <name evidence="3" type="ORF">G3I53_03415</name>
</gene>
<evidence type="ECO:0000256" key="1">
    <source>
        <dbReference type="SAM" id="SignalP"/>
    </source>
</evidence>
<feature type="domain" description="DUF306" evidence="2">
    <location>
        <begin position="44"/>
        <end position="149"/>
    </location>
</feature>
<name>A0A6G3QPJ5_9ACTN</name>